<dbReference type="KEGG" id="slia:HA039_03275"/>
<organism evidence="2 3">
    <name type="scientific">Streptomyces liangshanensis</name>
    <dbReference type="NCBI Taxonomy" id="2717324"/>
    <lineage>
        <taxon>Bacteria</taxon>
        <taxon>Bacillati</taxon>
        <taxon>Actinomycetota</taxon>
        <taxon>Actinomycetes</taxon>
        <taxon>Kitasatosporales</taxon>
        <taxon>Streptomycetaceae</taxon>
        <taxon>Streptomyces</taxon>
    </lineage>
</organism>
<accession>A0A6G9GTP4</accession>
<name>A0A6G9GTP4_9ACTN</name>
<feature type="compositionally biased region" description="Basic and acidic residues" evidence="1">
    <location>
        <begin position="146"/>
        <end position="159"/>
    </location>
</feature>
<protein>
    <submittedName>
        <fullName evidence="2">Uncharacterized protein</fullName>
    </submittedName>
</protein>
<dbReference type="RefSeq" id="WP_167023473.1">
    <property type="nucleotide sequence ID" value="NZ_CP050177.1"/>
</dbReference>
<dbReference type="EMBL" id="CP050177">
    <property type="protein sequence ID" value="QIQ01446.1"/>
    <property type="molecule type" value="Genomic_DNA"/>
</dbReference>
<keyword evidence="3" id="KW-1185">Reference proteome</keyword>
<feature type="region of interest" description="Disordered" evidence="1">
    <location>
        <begin position="137"/>
        <end position="159"/>
    </location>
</feature>
<dbReference type="AlphaFoldDB" id="A0A6G9GTP4"/>
<sequence>METPGTPPPYADVAQLAWAVLLLEQARHLFKEAETSCRTLTAPGTAVEHEAGLALLTAGASEAAVTMASALGFATAGLDAKAGWKLRSACHLGNLPAGISRTDRPLEPAVTEALLLVRQVAEVFNHDTVREIDEALAAGAPSWPPPERDTYGRERGHRI</sequence>
<evidence type="ECO:0000313" key="3">
    <source>
        <dbReference type="Proteomes" id="UP000501179"/>
    </source>
</evidence>
<reference evidence="2 3" key="1">
    <citation type="submission" date="2020-03" db="EMBL/GenBank/DDBJ databases">
        <title>A novel species.</title>
        <authorList>
            <person name="Gao J."/>
        </authorList>
    </citation>
    <scope>NUCLEOTIDE SEQUENCE [LARGE SCALE GENOMIC DNA]</scope>
    <source>
        <strain evidence="2 3">QMT-12</strain>
    </source>
</reference>
<dbReference type="Proteomes" id="UP000501179">
    <property type="component" value="Chromosome"/>
</dbReference>
<gene>
    <name evidence="2" type="ORF">HA039_03275</name>
</gene>
<evidence type="ECO:0000313" key="2">
    <source>
        <dbReference type="EMBL" id="QIQ01446.1"/>
    </source>
</evidence>
<evidence type="ECO:0000256" key="1">
    <source>
        <dbReference type="SAM" id="MobiDB-lite"/>
    </source>
</evidence>
<proteinExistence type="predicted"/>